<dbReference type="EMBL" id="CAEZZB010000144">
    <property type="protein sequence ID" value="CAB4753350.1"/>
    <property type="molecule type" value="Genomic_DNA"/>
</dbReference>
<protein>
    <submittedName>
        <fullName evidence="1">Unannotated protein</fullName>
    </submittedName>
</protein>
<evidence type="ECO:0000313" key="1">
    <source>
        <dbReference type="EMBL" id="CAB4753350.1"/>
    </source>
</evidence>
<accession>A0A6J6U0C0</accession>
<proteinExistence type="predicted"/>
<dbReference type="AlphaFoldDB" id="A0A6J6U0C0"/>
<sequence length="65" mass="6842">MPTKSSGLVSRRTKMTFFPDFERSNALLESKTASPTAAPGDAGIPRAISFNGPEVSNCGNINIAN</sequence>
<gene>
    <name evidence="1" type="ORF">UFOPK2816_00944</name>
</gene>
<name>A0A6J6U0C0_9ZZZZ</name>
<organism evidence="1">
    <name type="scientific">freshwater metagenome</name>
    <dbReference type="NCBI Taxonomy" id="449393"/>
    <lineage>
        <taxon>unclassified sequences</taxon>
        <taxon>metagenomes</taxon>
        <taxon>ecological metagenomes</taxon>
    </lineage>
</organism>
<reference evidence="1" key="1">
    <citation type="submission" date="2020-05" db="EMBL/GenBank/DDBJ databases">
        <authorList>
            <person name="Chiriac C."/>
            <person name="Salcher M."/>
            <person name="Ghai R."/>
            <person name="Kavagutti S V."/>
        </authorList>
    </citation>
    <scope>NUCLEOTIDE SEQUENCE</scope>
</reference>